<dbReference type="PANTHER" id="PTHR38601:SF1">
    <property type="entry name" value="HYDROGENASE-4 COMPONENT E"/>
    <property type="match status" value="1"/>
</dbReference>
<feature type="transmembrane region" description="Helical" evidence="6">
    <location>
        <begin position="6"/>
        <end position="26"/>
    </location>
</feature>
<feature type="transmembrane region" description="Helical" evidence="6">
    <location>
        <begin position="33"/>
        <end position="54"/>
    </location>
</feature>
<comment type="subcellular location">
    <subcellularLocation>
        <location evidence="1">Cell membrane</location>
        <topology evidence="1">Multi-pass membrane protein</topology>
    </subcellularLocation>
</comment>
<evidence type="ECO:0000313" key="8">
    <source>
        <dbReference type="Proteomes" id="UP000306585"/>
    </source>
</evidence>
<feature type="transmembrane region" description="Helical" evidence="6">
    <location>
        <begin position="178"/>
        <end position="200"/>
    </location>
</feature>
<keyword evidence="7" id="KW-0456">Lyase</keyword>
<feature type="transmembrane region" description="Helical" evidence="6">
    <location>
        <begin position="155"/>
        <end position="172"/>
    </location>
</feature>
<keyword evidence="5 6" id="KW-0472">Membrane</keyword>
<keyword evidence="3 6" id="KW-0812">Transmembrane</keyword>
<keyword evidence="4 6" id="KW-1133">Transmembrane helix</keyword>
<dbReference type="EMBL" id="VBRY01000003">
    <property type="protein sequence ID" value="TLS68110.1"/>
    <property type="molecule type" value="Genomic_DNA"/>
</dbReference>
<keyword evidence="2" id="KW-1003">Cell membrane</keyword>
<proteinExistence type="predicted"/>
<evidence type="ECO:0000256" key="5">
    <source>
        <dbReference type="ARBA" id="ARBA00023136"/>
    </source>
</evidence>
<feature type="transmembrane region" description="Helical" evidence="6">
    <location>
        <begin position="122"/>
        <end position="143"/>
    </location>
</feature>
<evidence type="ECO:0000313" key="7">
    <source>
        <dbReference type="EMBL" id="TLS68110.1"/>
    </source>
</evidence>
<evidence type="ECO:0000256" key="2">
    <source>
        <dbReference type="ARBA" id="ARBA00022475"/>
    </source>
</evidence>
<dbReference type="Proteomes" id="UP000306585">
    <property type="component" value="Unassembled WGS sequence"/>
</dbReference>
<evidence type="ECO:0000256" key="6">
    <source>
        <dbReference type="SAM" id="Phobius"/>
    </source>
</evidence>
<evidence type="ECO:0000256" key="4">
    <source>
        <dbReference type="ARBA" id="ARBA00022989"/>
    </source>
</evidence>
<accession>A0A5R9GQ75</accession>
<organism evidence="7 8">
    <name type="scientific">Mariprofundus erugo</name>
    <dbReference type="NCBI Taxonomy" id="2528639"/>
    <lineage>
        <taxon>Bacteria</taxon>
        <taxon>Pseudomonadati</taxon>
        <taxon>Pseudomonadota</taxon>
        <taxon>Candidatius Mariprofundia</taxon>
        <taxon>Mariprofundales</taxon>
        <taxon>Mariprofundaceae</taxon>
        <taxon>Mariprofundus</taxon>
    </lineage>
</organism>
<protein>
    <submittedName>
        <fullName evidence="7">Formate hydrogenlyase</fullName>
    </submittedName>
</protein>
<dbReference type="GO" id="GO:0005886">
    <property type="term" value="C:plasma membrane"/>
    <property type="evidence" value="ECO:0007669"/>
    <property type="project" value="UniProtKB-SubCell"/>
</dbReference>
<evidence type="ECO:0000256" key="3">
    <source>
        <dbReference type="ARBA" id="ARBA00022692"/>
    </source>
</evidence>
<gene>
    <name evidence="7" type="ORF">FEF65_03695</name>
</gene>
<sequence>MNGTLVQQLVDGLAALMLLTSFALLAQHRMISVLHWFAGQGLLLAVTAAIVAYGTGSDELYISAIMTLLLKGLLLPWLLWRVIRQLQVHREVEPLLNSSLTMLIALGVTLFSFHMIQPIEKISQLITRDSMAIATACVLLGMLMMITRRKAITQVIGFLAVENSLFFAAIGSTNGMPLVVEIGIAFDVLIAALIFGLFFFQIRTTFDSLEVEAMNAHLIHKDDDE</sequence>
<comment type="caution">
    <text evidence="7">The sequence shown here is derived from an EMBL/GenBank/DDBJ whole genome shotgun (WGS) entry which is preliminary data.</text>
</comment>
<keyword evidence="8" id="KW-1185">Reference proteome</keyword>
<dbReference type="GO" id="GO:0016829">
    <property type="term" value="F:lyase activity"/>
    <property type="evidence" value="ECO:0007669"/>
    <property type="project" value="UniProtKB-KW"/>
</dbReference>
<dbReference type="InterPro" id="IPR038730">
    <property type="entry name" value="HyfE-like"/>
</dbReference>
<dbReference type="PANTHER" id="PTHR38601">
    <property type="entry name" value="HYDROGENASE-4 COMPONENT E"/>
    <property type="match status" value="1"/>
</dbReference>
<dbReference type="OrthoDB" id="5298295at2"/>
<evidence type="ECO:0000256" key="1">
    <source>
        <dbReference type="ARBA" id="ARBA00004651"/>
    </source>
</evidence>
<feature type="transmembrane region" description="Helical" evidence="6">
    <location>
        <begin position="60"/>
        <end position="83"/>
    </location>
</feature>
<feature type="transmembrane region" description="Helical" evidence="6">
    <location>
        <begin position="95"/>
        <end position="116"/>
    </location>
</feature>
<reference evidence="7 8" key="1">
    <citation type="journal article" date="2019" name="Appl. Environ. Microbiol.">
        <title>Environmental Evidence and Genomic Insight of Iron-oxidizing Bacteria Preference Towards More Corrosion Resistant Stainless Steel at Higher Salinities.</title>
        <authorList>
            <person name="Garrison C.E."/>
            <person name="Price K.A."/>
            <person name="Field E.K."/>
        </authorList>
    </citation>
    <scope>NUCLEOTIDE SEQUENCE [LARGE SCALE GENOMIC DNA]</scope>
    <source>
        <strain evidence="7 8">P3</strain>
    </source>
</reference>
<dbReference type="RefSeq" id="WP_138238446.1">
    <property type="nucleotide sequence ID" value="NZ_VBRY01000003.1"/>
</dbReference>
<name>A0A5R9GQ75_9PROT</name>
<dbReference type="AlphaFoldDB" id="A0A5R9GQ75"/>